<evidence type="ECO:0000256" key="7">
    <source>
        <dbReference type="ARBA" id="ARBA00023054"/>
    </source>
</evidence>
<reference evidence="9 10" key="1">
    <citation type="submission" date="2018-04" db="EMBL/GenBank/DDBJ databases">
        <title>WGS assembly of Panicum hallii var. hallii HAL2.</title>
        <authorList>
            <person name="Lovell J."/>
            <person name="Jenkins J."/>
            <person name="Lowry D."/>
            <person name="Mamidi S."/>
            <person name="Sreedasyam A."/>
            <person name="Weng X."/>
            <person name="Barry K."/>
            <person name="Bonette J."/>
            <person name="Campitelli B."/>
            <person name="Daum C."/>
            <person name="Gordon S."/>
            <person name="Gould B."/>
            <person name="Lipzen A."/>
            <person name="MacQueen A."/>
            <person name="Palacio-Mejia J."/>
            <person name="Plott C."/>
            <person name="Shakirov E."/>
            <person name="Shu S."/>
            <person name="Yoshinaga Y."/>
            <person name="Zane M."/>
            <person name="Rokhsar D."/>
            <person name="Grimwood J."/>
            <person name="Schmutz J."/>
            <person name="Juenger T."/>
        </authorList>
    </citation>
    <scope>NUCLEOTIDE SEQUENCE [LARGE SCALE GENOMIC DNA]</scope>
    <source>
        <strain evidence="10">cv. HAL2</strain>
    </source>
</reference>
<dbReference type="EMBL" id="CM009756">
    <property type="protein sequence ID" value="PUZ44845.1"/>
    <property type="molecule type" value="Genomic_DNA"/>
</dbReference>
<dbReference type="InterPro" id="IPR027417">
    <property type="entry name" value="P-loop_NTPase"/>
</dbReference>
<dbReference type="STRING" id="1504633.A0A2T7CNC2"/>
<evidence type="ECO:0000256" key="2">
    <source>
        <dbReference type="ARBA" id="ARBA00022614"/>
    </source>
</evidence>
<evidence type="ECO:0000256" key="5">
    <source>
        <dbReference type="ARBA" id="ARBA00022741"/>
    </source>
</evidence>
<dbReference type="InterPro" id="IPR058922">
    <property type="entry name" value="WHD_DRP"/>
</dbReference>
<dbReference type="SMART" id="SM00915">
    <property type="entry name" value="Jacalin"/>
    <property type="match status" value="1"/>
</dbReference>
<dbReference type="InterPro" id="IPR002182">
    <property type="entry name" value="NB-ARC"/>
</dbReference>
<keyword evidence="7" id="KW-0175">Coiled coil</keyword>
<dbReference type="Gene3D" id="3.40.50.300">
    <property type="entry name" value="P-loop containing nucleotide triphosphate hydrolases"/>
    <property type="match status" value="1"/>
</dbReference>
<protein>
    <recommendedName>
        <fullName evidence="8">Jacalin-type lectin domain-containing protein</fullName>
    </recommendedName>
</protein>
<dbReference type="PROSITE" id="PS51752">
    <property type="entry name" value="JACALIN_LECTIN"/>
    <property type="match status" value="1"/>
</dbReference>
<dbReference type="InterPro" id="IPR044974">
    <property type="entry name" value="Disease_R_plants"/>
</dbReference>
<dbReference type="SUPFAM" id="SSF52058">
    <property type="entry name" value="L domain-like"/>
    <property type="match status" value="1"/>
</dbReference>
<comment type="similarity">
    <text evidence="1">Belongs to the disease resistance NB-LRR family.</text>
</comment>
<keyword evidence="6" id="KW-0611">Plant defense</keyword>
<dbReference type="Gene3D" id="1.20.5.4130">
    <property type="match status" value="1"/>
</dbReference>
<evidence type="ECO:0000313" key="10">
    <source>
        <dbReference type="Proteomes" id="UP000244336"/>
    </source>
</evidence>
<dbReference type="InterPro" id="IPR041118">
    <property type="entry name" value="Rx_N"/>
</dbReference>
<dbReference type="CDD" id="cd14798">
    <property type="entry name" value="RX-CC_like"/>
    <property type="match status" value="1"/>
</dbReference>
<dbReference type="PRINTS" id="PR00364">
    <property type="entry name" value="DISEASERSIST"/>
</dbReference>
<dbReference type="Gene3D" id="1.10.8.430">
    <property type="entry name" value="Helical domain of apoptotic protease-activating factors"/>
    <property type="match status" value="1"/>
</dbReference>
<dbReference type="AlphaFoldDB" id="A0A2T7CNC2"/>
<keyword evidence="3" id="KW-0430">Lectin</keyword>
<evidence type="ECO:0000256" key="6">
    <source>
        <dbReference type="ARBA" id="ARBA00022821"/>
    </source>
</evidence>
<dbReference type="PANTHER" id="PTHR23155:SF1229">
    <property type="entry name" value="OS11G0550500 PROTEIN"/>
    <property type="match status" value="1"/>
</dbReference>
<evidence type="ECO:0000259" key="8">
    <source>
        <dbReference type="PROSITE" id="PS51752"/>
    </source>
</evidence>
<dbReference type="Gramene" id="PUZ44845">
    <property type="protein sequence ID" value="PUZ44845"/>
    <property type="gene ID" value="GQ55_8G163000"/>
</dbReference>
<evidence type="ECO:0000313" key="9">
    <source>
        <dbReference type="EMBL" id="PUZ44845.1"/>
    </source>
</evidence>
<dbReference type="InterPro" id="IPR038005">
    <property type="entry name" value="RX-like_CC"/>
</dbReference>
<dbReference type="CDD" id="cd09612">
    <property type="entry name" value="Jacalin"/>
    <property type="match status" value="1"/>
</dbReference>
<dbReference type="GO" id="GO:0042742">
    <property type="term" value="P:defense response to bacterium"/>
    <property type="evidence" value="ECO:0007669"/>
    <property type="project" value="UniProtKB-ARBA"/>
</dbReference>
<organism evidence="9 10">
    <name type="scientific">Panicum hallii var. hallii</name>
    <dbReference type="NCBI Taxonomy" id="1504633"/>
    <lineage>
        <taxon>Eukaryota</taxon>
        <taxon>Viridiplantae</taxon>
        <taxon>Streptophyta</taxon>
        <taxon>Embryophyta</taxon>
        <taxon>Tracheophyta</taxon>
        <taxon>Spermatophyta</taxon>
        <taxon>Magnoliopsida</taxon>
        <taxon>Liliopsida</taxon>
        <taxon>Poales</taxon>
        <taxon>Poaceae</taxon>
        <taxon>PACMAD clade</taxon>
        <taxon>Panicoideae</taxon>
        <taxon>Panicodae</taxon>
        <taxon>Paniceae</taxon>
        <taxon>Panicinae</taxon>
        <taxon>Panicum</taxon>
        <taxon>Panicum sect. Panicum</taxon>
    </lineage>
</organism>
<evidence type="ECO:0000256" key="3">
    <source>
        <dbReference type="ARBA" id="ARBA00022734"/>
    </source>
</evidence>
<dbReference type="Pfam" id="PF01419">
    <property type="entry name" value="Jacalin"/>
    <property type="match status" value="1"/>
</dbReference>
<proteinExistence type="inferred from homology"/>
<gene>
    <name evidence="9" type="ORF">GQ55_8G163000</name>
</gene>
<dbReference type="Proteomes" id="UP000244336">
    <property type="component" value="Chromosome 8"/>
</dbReference>
<dbReference type="Pfam" id="PF00931">
    <property type="entry name" value="NB-ARC"/>
    <property type="match status" value="1"/>
</dbReference>
<dbReference type="Pfam" id="PF23559">
    <property type="entry name" value="WHD_DRP"/>
    <property type="match status" value="1"/>
</dbReference>
<keyword evidence="10" id="KW-1185">Reference proteome</keyword>
<dbReference type="GO" id="GO:0009626">
    <property type="term" value="P:plant-type hypersensitive response"/>
    <property type="evidence" value="ECO:0007669"/>
    <property type="project" value="UniProtKB-ARBA"/>
</dbReference>
<dbReference type="FunFam" id="1.10.10.10:FF:000322">
    <property type="entry name" value="Probable disease resistance protein At1g63360"/>
    <property type="match status" value="1"/>
</dbReference>
<sequence length="1083" mass="121340">MEIATGAMSSLLVKLAELLTDEYKLQTSLRGEIMFLKAELESMEAALERVSEAPVIENQVNIWANEVRELSYDIEDSIDKFMVRIDTHPSATPQGFKGFISRSLRLLTAARTQHQIAMEIGDMKTLVKEVAERRNRYKVDTVVIPPSLATDIDPRLHGIYEESAKLVAISGPREELAELLVQEGTSKQLKVVSIVGVGGLGKTTLANVMYQQLKGQFECNAFVPVSLKPDMKRILGSVLRQVSEQSYMSIETWDVVELINKIRQVLENKRYFIIIDDIWDESAWNLIKDALIDSNCGSRVITTTRIAGVAATCCCFTGGTIYKLKPLSHIDSKKLFYKRIFGDKDSCHPELKEISEKILRKCYGVPLAIITIASLLANKPKNINQWNSVHSSIGSGTEKFPGMKNMRQILSISYYDLPSHLKPCLLYLSVYPEDHTILRDQLIRRWIAEGFIRGNDVETSNNLGHHYFNELINRSMIQPEHVDGRGMVGACRVHDMVLDLIISLSIKENFAITSHHHQHTHLPKTIRRFSLNSGDEENATGEVALSLSHVRSLIVFPGATNLMPSLSSFQVLRVLDLEGCRDLQNPHISNVGSLFHLRYLGLRDTNITSLPKEIGNLNYLHTLDMKQTSISHLPSTVVGLKQLMRLYIEPSVILPDGIGNMVSLQFLSSVCVNRSANFAKELGRLSELRTLHISFIGTWHESHKHCLVDSLCNLKQIQELHIDSTGMSTEIIVDLAWVPQYLKNFSGSMPRLPRWMNPMLSDLTTMIITLKILRQEDIQNLGGLPFLQFLCLTVLTTYSAEEKIIVSTHGAKFQSLSEFHFHNDSMGLFFAQRAMPKLEILEVTFKVQERKDAYGDFDLGLENLSSIKLVIIRISCTDSTVHEVYDADSAMRKAAGLNLNHPKLEVIRYYEDEMVEDELQCNKKILKEDDDDDEVVQRRGPWGGDGGRTHDITVAPQSLKSVKVCSAVVVDALGFSYLDRNGREHNTPLWGGVGGSIRTINLDPSEFVKEVSGTYGPFSDLPKNNVITSLTLVTNLYSYGPFGQPSGTPFHTRVDKTGSIVGFFGRSGAYLDAIGVYVRPSGS</sequence>
<keyword evidence="2" id="KW-0433">Leucine-rich repeat</keyword>
<dbReference type="GO" id="GO:0030246">
    <property type="term" value="F:carbohydrate binding"/>
    <property type="evidence" value="ECO:0007669"/>
    <property type="project" value="UniProtKB-KW"/>
</dbReference>
<keyword evidence="4" id="KW-0677">Repeat</keyword>
<dbReference type="InterPro" id="IPR042197">
    <property type="entry name" value="Apaf_helical"/>
</dbReference>
<dbReference type="Gene3D" id="1.10.10.10">
    <property type="entry name" value="Winged helix-like DNA-binding domain superfamily/Winged helix DNA-binding domain"/>
    <property type="match status" value="1"/>
</dbReference>
<evidence type="ECO:0000256" key="4">
    <source>
        <dbReference type="ARBA" id="ARBA00022737"/>
    </source>
</evidence>
<dbReference type="Gene3D" id="3.80.10.10">
    <property type="entry name" value="Ribonuclease Inhibitor"/>
    <property type="match status" value="1"/>
</dbReference>
<dbReference type="Gene3D" id="2.100.10.30">
    <property type="entry name" value="Jacalin-like lectin domain"/>
    <property type="match status" value="1"/>
</dbReference>
<dbReference type="InterPro" id="IPR055414">
    <property type="entry name" value="LRR_R13L4/SHOC2-like"/>
</dbReference>
<dbReference type="InterPro" id="IPR001229">
    <property type="entry name" value="Jacalin-like_lectin_dom"/>
</dbReference>
<dbReference type="InterPro" id="IPR036388">
    <property type="entry name" value="WH-like_DNA-bd_sf"/>
</dbReference>
<dbReference type="OrthoDB" id="670184at2759"/>
<dbReference type="SUPFAM" id="SSF51101">
    <property type="entry name" value="Mannose-binding lectins"/>
    <property type="match status" value="1"/>
</dbReference>
<dbReference type="Pfam" id="PF18052">
    <property type="entry name" value="Rx_N"/>
    <property type="match status" value="1"/>
</dbReference>
<name>A0A2T7CNC2_9POAL</name>
<dbReference type="Pfam" id="PF23598">
    <property type="entry name" value="LRR_14"/>
    <property type="match status" value="1"/>
</dbReference>
<dbReference type="GO" id="GO:0002758">
    <property type="term" value="P:innate immune response-activating signaling pathway"/>
    <property type="evidence" value="ECO:0007669"/>
    <property type="project" value="UniProtKB-ARBA"/>
</dbReference>
<accession>A0A2T7CNC2</accession>
<dbReference type="InterPro" id="IPR032675">
    <property type="entry name" value="LRR_dom_sf"/>
</dbReference>
<evidence type="ECO:0000256" key="1">
    <source>
        <dbReference type="ARBA" id="ARBA00008894"/>
    </source>
</evidence>
<feature type="domain" description="Jacalin-type lectin" evidence="8">
    <location>
        <begin position="936"/>
        <end position="1080"/>
    </location>
</feature>
<dbReference type="SUPFAM" id="SSF52540">
    <property type="entry name" value="P-loop containing nucleoside triphosphate hydrolases"/>
    <property type="match status" value="1"/>
</dbReference>
<dbReference type="InterPro" id="IPR033734">
    <property type="entry name" value="Jacalin-like_lectin_dom_plant"/>
</dbReference>
<dbReference type="InterPro" id="IPR036404">
    <property type="entry name" value="Jacalin-like_lectin_dom_sf"/>
</dbReference>
<dbReference type="PANTHER" id="PTHR23155">
    <property type="entry name" value="DISEASE RESISTANCE PROTEIN RP"/>
    <property type="match status" value="1"/>
</dbReference>
<keyword evidence="5" id="KW-0547">Nucleotide-binding</keyword>
<dbReference type="GO" id="GO:0043531">
    <property type="term" value="F:ADP binding"/>
    <property type="evidence" value="ECO:0007669"/>
    <property type="project" value="InterPro"/>
</dbReference>